<keyword evidence="4" id="KW-1185">Reference proteome</keyword>
<proteinExistence type="predicted"/>
<evidence type="ECO:0000259" key="2">
    <source>
        <dbReference type="PROSITE" id="PS50822"/>
    </source>
</evidence>
<feature type="non-terminal residue" evidence="3">
    <location>
        <position position="1"/>
    </location>
</feature>
<feature type="region of interest" description="Disordered" evidence="1">
    <location>
        <begin position="146"/>
        <end position="170"/>
    </location>
</feature>
<dbReference type="Gene3D" id="3.40.50.2300">
    <property type="match status" value="1"/>
</dbReference>
<evidence type="ECO:0000313" key="3">
    <source>
        <dbReference type="EMBL" id="GFH27334.1"/>
    </source>
</evidence>
<dbReference type="SMART" id="SM00950">
    <property type="entry name" value="Piwi"/>
    <property type="match status" value="1"/>
</dbReference>
<name>A0A6A0A453_HAELA</name>
<dbReference type="GO" id="GO:0003676">
    <property type="term" value="F:nucleic acid binding"/>
    <property type="evidence" value="ECO:0007669"/>
    <property type="project" value="InterPro"/>
</dbReference>
<dbReference type="Gene3D" id="3.30.420.10">
    <property type="entry name" value="Ribonuclease H-like superfamily/Ribonuclease H"/>
    <property type="match status" value="1"/>
</dbReference>
<organism evidence="3 4">
    <name type="scientific">Haematococcus lacustris</name>
    <name type="common">Green alga</name>
    <name type="synonym">Haematococcus pluvialis</name>
    <dbReference type="NCBI Taxonomy" id="44745"/>
    <lineage>
        <taxon>Eukaryota</taxon>
        <taxon>Viridiplantae</taxon>
        <taxon>Chlorophyta</taxon>
        <taxon>core chlorophytes</taxon>
        <taxon>Chlorophyceae</taxon>
        <taxon>CS clade</taxon>
        <taxon>Chlamydomonadales</taxon>
        <taxon>Haematococcaceae</taxon>
        <taxon>Haematococcus</taxon>
    </lineage>
</organism>
<dbReference type="PANTHER" id="PTHR22891">
    <property type="entry name" value="EUKARYOTIC TRANSLATION INITIATION FACTOR 2C"/>
    <property type="match status" value="1"/>
</dbReference>
<dbReference type="Proteomes" id="UP000485058">
    <property type="component" value="Unassembled WGS sequence"/>
</dbReference>
<dbReference type="EMBL" id="BLLF01003436">
    <property type="protein sequence ID" value="GFH27334.1"/>
    <property type="molecule type" value="Genomic_DNA"/>
</dbReference>
<gene>
    <name evidence="3" type="ORF">HaLaN_25639</name>
</gene>
<dbReference type="AlphaFoldDB" id="A0A6A0A453"/>
<comment type="caution">
    <text evidence="3">The sequence shown here is derived from an EMBL/GenBank/DDBJ whole genome shotgun (WGS) entry which is preliminary data.</text>
</comment>
<dbReference type="InterPro" id="IPR012337">
    <property type="entry name" value="RNaseH-like_sf"/>
</dbReference>
<dbReference type="InterPro" id="IPR003165">
    <property type="entry name" value="Piwi"/>
</dbReference>
<dbReference type="PROSITE" id="PS50822">
    <property type="entry name" value="PIWI"/>
    <property type="match status" value="1"/>
</dbReference>
<evidence type="ECO:0000313" key="4">
    <source>
        <dbReference type="Proteomes" id="UP000485058"/>
    </source>
</evidence>
<reference evidence="3 4" key="1">
    <citation type="submission" date="2020-02" db="EMBL/GenBank/DDBJ databases">
        <title>Draft genome sequence of Haematococcus lacustris strain NIES-144.</title>
        <authorList>
            <person name="Morimoto D."/>
            <person name="Nakagawa S."/>
            <person name="Yoshida T."/>
            <person name="Sawayama S."/>
        </authorList>
    </citation>
    <scope>NUCLEOTIDE SEQUENCE [LARGE SCALE GENOMIC DNA]</scope>
    <source>
        <strain evidence="3 4">NIES-144</strain>
    </source>
</reference>
<accession>A0A6A0A453</accession>
<dbReference type="SUPFAM" id="SSF53098">
    <property type="entry name" value="Ribonuclease H-like"/>
    <property type="match status" value="1"/>
</dbReference>
<dbReference type="Pfam" id="PF02171">
    <property type="entry name" value="Piwi"/>
    <property type="match status" value="1"/>
</dbReference>
<dbReference type="InterPro" id="IPR036397">
    <property type="entry name" value="RNaseH_sf"/>
</dbReference>
<protein>
    <recommendedName>
        <fullName evidence="2">Piwi domain-containing protein</fullName>
    </recommendedName>
</protein>
<sequence length="350" mass="37971">ELRMALEEKGISVQLPAYPPVVFKTRVMSDEDALRTAMQEAQTQLGKPAQMLFIIEERALRLVNHLLPLPQMLPQSQVLVAPNIKLGAPPGGMGRKMAGVALKVNTKLGGDNTAITGNIGIWCPAVKNPSAPGVVPKVMLLGADVSHPTNLPGQGKTETTEKEPSKQPDMPSVAAIVGSINPDCTRYACRIYAQDPLKEMVTDMAKAVFELLGLWGTTNKGLPDVILMFRDGVSEGQFSQVLDYELKAIQEACSKFTVSKQPYKPRITFVTVQKRHGTRFFPGDAASVDQKSGNVRPGVVIDREVCSTREFDYYLNSHAGIQGTNKAAKYSVLSDDVGFTADSMQLLTPS</sequence>
<feature type="domain" description="Piwi" evidence="2">
    <location>
        <begin position="76"/>
        <end position="350"/>
    </location>
</feature>
<evidence type="ECO:0000256" key="1">
    <source>
        <dbReference type="SAM" id="MobiDB-lite"/>
    </source>
</evidence>